<dbReference type="EMBL" id="ML977151">
    <property type="protein sequence ID" value="KAF1987789.1"/>
    <property type="molecule type" value="Genomic_DNA"/>
</dbReference>
<name>A0A6G1H458_9PEZI</name>
<dbReference type="GO" id="GO:0000981">
    <property type="term" value="F:DNA-binding transcription factor activity, RNA polymerase II-specific"/>
    <property type="evidence" value="ECO:0007669"/>
    <property type="project" value="InterPro"/>
</dbReference>
<keyword evidence="3" id="KW-0539">Nucleus</keyword>
<evidence type="ECO:0000256" key="4">
    <source>
        <dbReference type="SAM" id="Coils"/>
    </source>
</evidence>
<keyword evidence="1" id="KW-0805">Transcription regulation</keyword>
<keyword evidence="2" id="KW-0804">Transcription</keyword>
<gene>
    <name evidence="6" type="ORF">K402DRAFT_403455</name>
</gene>
<dbReference type="Gene3D" id="4.10.240.10">
    <property type="entry name" value="Zn(2)-C6 fungal-type DNA-binding domain"/>
    <property type="match status" value="1"/>
</dbReference>
<proteinExistence type="predicted"/>
<evidence type="ECO:0000256" key="3">
    <source>
        <dbReference type="ARBA" id="ARBA00023242"/>
    </source>
</evidence>
<dbReference type="OrthoDB" id="6509908at2759"/>
<dbReference type="Proteomes" id="UP000800041">
    <property type="component" value="Unassembled WGS sequence"/>
</dbReference>
<feature type="region of interest" description="Disordered" evidence="5">
    <location>
        <begin position="134"/>
        <end position="158"/>
    </location>
</feature>
<organism evidence="6 7">
    <name type="scientific">Aulographum hederae CBS 113979</name>
    <dbReference type="NCBI Taxonomy" id="1176131"/>
    <lineage>
        <taxon>Eukaryota</taxon>
        <taxon>Fungi</taxon>
        <taxon>Dikarya</taxon>
        <taxon>Ascomycota</taxon>
        <taxon>Pezizomycotina</taxon>
        <taxon>Dothideomycetes</taxon>
        <taxon>Pleosporomycetidae</taxon>
        <taxon>Aulographales</taxon>
        <taxon>Aulographaceae</taxon>
    </lineage>
</organism>
<keyword evidence="4" id="KW-0175">Coiled coil</keyword>
<dbReference type="AlphaFoldDB" id="A0A6G1H458"/>
<feature type="compositionally biased region" description="Low complexity" evidence="5">
    <location>
        <begin position="604"/>
        <end position="626"/>
    </location>
</feature>
<evidence type="ECO:0000313" key="7">
    <source>
        <dbReference type="Proteomes" id="UP000800041"/>
    </source>
</evidence>
<dbReference type="CDD" id="cd12148">
    <property type="entry name" value="fungal_TF_MHR"/>
    <property type="match status" value="1"/>
</dbReference>
<feature type="coiled-coil region" evidence="4">
    <location>
        <begin position="52"/>
        <end position="79"/>
    </location>
</feature>
<sequence length="728" mass="80699">MKRAGTVLDTANWVLTGRRRKIRCIFSSDSSTTCTECFARGSRCIDQEHAESDAIVDQRKNLRERVARLESLVDTLLEDRTDRGAAEALSNLGRTPAPFPPTPLSDDTPSGAAVAHSHAPLLSLFNNDILSRAENHTGSTTTPGAIRTPAQSPNDAQSSFKTAVGGDAIAASIEARIDLAMKAKNDQTRQALISALPPYDQMMDMLRKNTHWWGIFRKKCPGTIGRYTTLEQFASRVIAQGTPPELGTLLLAVGSCTEGDLLERYLGLVNRWIVSDDDYLGSLEGLECVILQGKCYSDIGQARRGWLTFRRGLVFAQLLGLHRNHEKTPEGASIWWNLFGADRFASLMLGMPYGIGEAHCSLEFGTDAWYCFFVKVGILAGRVIDRTQNPQEQSFSSALDLDQEIEDAGNAMPNEFWTTINQSPQMTDVDAATEWQELILSQICFYQLRVYLHMPFMLKSAVNPRFEYSRKTCLDNARKMLQLYHLIRSDGTPMYQCKAIDFIGFTGCILIALGLMGYGRLTPGHNLDQDEEDWRLIDTSIEIFKRASTEKGGKVASQSYQVLEQMRLAKDMDPNIDCASANCTTKFVIPYFGTISVKPGRRWQQSSISGSSGPSSQMPTPSSSTSANTVPSKFTAPPEQAANTWSSMDPFIAYDGFYMNSSPDQQQPQQQQTTEPAMQHYGIPTANDAFPFPNIASMDIDQDWSWFNDAMAQQPPGQPGFALPQFAS</sequence>
<feature type="region of interest" description="Disordered" evidence="5">
    <location>
        <begin position="657"/>
        <end position="676"/>
    </location>
</feature>
<keyword evidence="7" id="KW-1185">Reference proteome</keyword>
<dbReference type="GO" id="GO:0008270">
    <property type="term" value="F:zinc ion binding"/>
    <property type="evidence" value="ECO:0007669"/>
    <property type="project" value="InterPro"/>
</dbReference>
<reference evidence="6" key="1">
    <citation type="journal article" date="2020" name="Stud. Mycol.">
        <title>101 Dothideomycetes genomes: a test case for predicting lifestyles and emergence of pathogens.</title>
        <authorList>
            <person name="Haridas S."/>
            <person name="Albert R."/>
            <person name="Binder M."/>
            <person name="Bloem J."/>
            <person name="Labutti K."/>
            <person name="Salamov A."/>
            <person name="Andreopoulos B."/>
            <person name="Baker S."/>
            <person name="Barry K."/>
            <person name="Bills G."/>
            <person name="Bluhm B."/>
            <person name="Cannon C."/>
            <person name="Castanera R."/>
            <person name="Culley D."/>
            <person name="Daum C."/>
            <person name="Ezra D."/>
            <person name="Gonzalez J."/>
            <person name="Henrissat B."/>
            <person name="Kuo A."/>
            <person name="Liang C."/>
            <person name="Lipzen A."/>
            <person name="Lutzoni F."/>
            <person name="Magnuson J."/>
            <person name="Mondo S."/>
            <person name="Nolan M."/>
            <person name="Ohm R."/>
            <person name="Pangilinan J."/>
            <person name="Park H.-J."/>
            <person name="Ramirez L."/>
            <person name="Alfaro M."/>
            <person name="Sun H."/>
            <person name="Tritt A."/>
            <person name="Yoshinaga Y."/>
            <person name="Zwiers L.-H."/>
            <person name="Turgeon B."/>
            <person name="Goodwin S."/>
            <person name="Spatafora J."/>
            <person name="Crous P."/>
            <person name="Grigoriev I."/>
        </authorList>
    </citation>
    <scope>NUCLEOTIDE SEQUENCE</scope>
    <source>
        <strain evidence="6">CBS 113979</strain>
    </source>
</reference>
<feature type="region of interest" description="Disordered" evidence="5">
    <location>
        <begin position="603"/>
        <end position="645"/>
    </location>
</feature>
<protein>
    <recommendedName>
        <fullName evidence="8">Transcription factor domain-containing protein</fullName>
    </recommendedName>
</protein>
<feature type="compositionally biased region" description="Polar residues" evidence="5">
    <location>
        <begin position="136"/>
        <end position="158"/>
    </location>
</feature>
<evidence type="ECO:0000256" key="2">
    <source>
        <dbReference type="ARBA" id="ARBA00023163"/>
    </source>
</evidence>
<dbReference type="PANTHER" id="PTHR47840:SF1">
    <property type="entry name" value="ZN(II)2CYS6 TRANSCRIPTION FACTOR (EUROFUNG)"/>
    <property type="match status" value="1"/>
</dbReference>
<accession>A0A6G1H458</accession>
<dbReference type="PANTHER" id="PTHR47840">
    <property type="entry name" value="ZN(II)2CYS6 TRANSCRIPTION FACTOR (EUROFUNG)-RELATED"/>
    <property type="match status" value="1"/>
</dbReference>
<evidence type="ECO:0000313" key="6">
    <source>
        <dbReference type="EMBL" id="KAF1987789.1"/>
    </source>
</evidence>
<evidence type="ECO:0008006" key="8">
    <source>
        <dbReference type="Google" id="ProtNLM"/>
    </source>
</evidence>
<feature type="region of interest" description="Disordered" evidence="5">
    <location>
        <begin position="88"/>
        <end position="113"/>
    </location>
</feature>
<dbReference type="InterPro" id="IPR036864">
    <property type="entry name" value="Zn2-C6_fun-type_DNA-bd_sf"/>
</dbReference>
<evidence type="ECO:0000256" key="1">
    <source>
        <dbReference type="ARBA" id="ARBA00023015"/>
    </source>
</evidence>
<evidence type="ECO:0000256" key="5">
    <source>
        <dbReference type="SAM" id="MobiDB-lite"/>
    </source>
</evidence>